<sequence>MPAALFRLVLTFAVLALMHAALAADPKRIALLIGNDDYDMDGHFTSPTKPHFVPDLKQPCHDIDLIAKPLKSAGFEVLERCNLKQADLDTTLAALKPEFKSLPGHSAVFVYYAGHGMARHGYTFTVPVMFQWDQTVLDKDTADNQIKFFKHNANDVRALFDALPSSDDIGVVVALDSCRDDPLTESVGYNEAVSVQVPPNTVVQYATTEGETTPDGGNADKRYANILAAELARGGDMGAILGRVQARMWKLYRANQITTYADTKPGPAFMALAPLPLKVDYKPPSAVTVTPKPSTGTLPKLYEVHAETKEDLDKRNVRLDLLWCAGNGEETRFAQARNIAEQLNEQRAELGLGRIQLKQLTEEKNNEAGYRVHRNIMRYDGFYANGKPIPIEANMERKAVIRIASLFPDAGFLPKPGIGVNGAPTLNYISAFVCLNEEPMPARQ</sequence>
<comment type="caution">
    <text evidence="3">The sequence shown here is derived from an EMBL/GenBank/DDBJ whole genome shotgun (WGS) entry which is preliminary data.</text>
</comment>
<dbReference type="PANTHER" id="PTHR22576:SF37">
    <property type="entry name" value="MUCOSA-ASSOCIATED LYMPHOID TISSUE LYMPHOMA TRANSLOCATION PROTEIN 1"/>
    <property type="match status" value="1"/>
</dbReference>
<dbReference type="InterPro" id="IPR052039">
    <property type="entry name" value="Caspase-related_regulators"/>
</dbReference>
<proteinExistence type="predicted"/>
<evidence type="ECO:0000256" key="1">
    <source>
        <dbReference type="SAM" id="SignalP"/>
    </source>
</evidence>
<keyword evidence="1" id="KW-0732">Signal</keyword>
<feature type="signal peptide" evidence="1">
    <location>
        <begin position="1"/>
        <end position="23"/>
    </location>
</feature>
<name>A0A840RA51_9NEIS</name>
<dbReference type="AlphaFoldDB" id="A0A840RA51"/>
<dbReference type="Gene3D" id="3.40.50.1460">
    <property type="match status" value="1"/>
</dbReference>
<dbReference type="EMBL" id="JACHHN010000002">
    <property type="protein sequence ID" value="MBB5190235.1"/>
    <property type="molecule type" value="Genomic_DNA"/>
</dbReference>
<feature type="domain" description="Caspase family p20" evidence="2">
    <location>
        <begin position="26"/>
        <end position="116"/>
    </location>
</feature>
<evidence type="ECO:0000313" key="4">
    <source>
        <dbReference type="Proteomes" id="UP000543030"/>
    </source>
</evidence>
<evidence type="ECO:0000259" key="2">
    <source>
        <dbReference type="PROSITE" id="PS50208"/>
    </source>
</evidence>
<dbReference type="GO" id="GO:0004197">
    <property type="term" value="F:cysteine-type endopeptidase activity"/>
    <property type="evidence" value="ECO:0007669"/>
    <property type="project" value="InterPro"/>
</dbReference>
<dbReference type="InterPro" id="IPR011600">
    <property type="entry name" value="Pept_C14_caspase"/>
</dbReference>
<dbReference type="InterPro" id="IPR001309">
    <property type="entry name" value="Pept_C14_p20"/>
</dbReference>
<gene>
    <name evidence="3" type="ORF">HNQ50_000957</name>
</gene>
<dbReference type="PANTHER" id="PTHR22576">
    <property type="entry name" value="MUCOSA ASSOCIATED LYMPHOID TISSUE LYMPHOMA TRANSLOCATION PROTEIN 1/PARACASPASE"/>
    <property type="match status" value="1"/>
</dbReference>
<dbReference type="RefSeq" id="WP_184098120.1">
    <property type="nucleotide sequence ID" value="NZ_JACHHN010000002.1"/>
</dbReference>
<organism evidence="3 4">
    <name type="scientific">Silvimonas terrae</name>
    <dbReference type="NCBI Taxonomy" id="300266"/>
    <lineage>
        <taxon>Bacteria</taxon>
        <taxon>Pseudomonadati</taxon>
        <taxon>Pseudomonadota</taxon>
        <taxon>Betaproteobacteria</taxon>
        <taxon>Neisseriales</taxon>
        <taxon>Chitinibacteraceae</taxon>
        <taxon>Silvimonas</taxon>
    </lineage>
</organism>
<feature type="chain" id="PRO_5032822528" description="Caspase family p20 domain-containing protein" evidence="1">
    <location>
        <begin position="24"/>
        <end position="444"/>
    </location>
</feature>
<accession>A0A840RA51</accession>
<protein>
    <recommendedName>
        <fullName evidence="2">Caspase family p20 domain-containing protein</fullName>
    </recommendedName>
</protein>
<dbReference type="Proteomes" id="UP000543030">
    <property type="component" value="Unassembled WGS sequence"/>
</dbReference>
<dbReference type="PROSITE" id="PS50208">
    <property type="entry name" value="CASPASE_P20"/>
    <property type="match status" value="1"/>
</dbReference>
<evidence type="ECO:0000313" key="3">
    <source>
        <dbReference type="EMBL" id="MBB5190235.1"/>
    </source>
</evidence>
<dbReference type="InterPro" id="IPR029030">
    <property type="entry name" value="Caspase-like_dom_sf"/>
</dbReference>
<dbReference type="SUPFAM" id="SSF52129">
    <property type="entry name" value="Caspase-like"/>
    <property type="match status" value="1"/>
</dbReference>
<dbReference type="GO" id="GO:0006508">
    <property type="term" value="P:proteolysis"/>
    <property type="evidence" value="ECO:0007669"/>
    <property type="project" value="InterPro"/>
</dbReference>
<reference evidence="3 4" key="1">
    <citation type="submission" date="2020-08" db="EMBL/GenBank/DDBJ databases">
        <title>Genomic Encyclopedia of Type Strains, Phase IV (KMG-IV): sequencing the most valuable type-strain genomes for metagenomic binning, comparative biology and taxonomic classification.</title>
        <authorList>
            <person name="Goeker M."/>
        </authorList>
    </citation>
    <scope>NUCLEOTIDE SEQUENCE [LARGE SCALE GENOMIC DNA]</scope>
    <source>
        <strain evidence="3 4">DSM 18233</strain>
    </source>
</reference>
<dbReference type="Pfam" id="PF00656">
    <property type="entry name" value="Peptidase_C14"/>
    <property type="match status" value="1"/>
</dbReference>
<keyword evidence="4" id="KW-1185">Reference proteome</keyword>